<evidence type="ECO:0000256" key="1">
    <source>
        <dbReference type="SAM" id="MobiDB-lite"/>
    </source>
</evidence>
<proteinExistence type="predicted"/>
<accession>A0A9Q3BVR1</accession>
<evidence type="ECO:0000313" key="3">
    <source>
        <dbReference type="Proteomes" id="UP000765509"/>
    </source>
</evidence>
<feature type="region of interest" description="Disordered" evidence="1">
    <location>
        <begin position="102"/>
        <end position="129"/>
    </location>
</feature>
<protein>
    <submittedName>
        <fullName evidence="2">Uncharacterized protein</fullName>
    </submittedName>
</protein>
<feature type="region of interest" description="Disordered" evidence="1">
    <location>
        <begin position="59"/>
        <end position="78"/>
    </location>
</feature>
<evidence type="ECO:0000313" key="2">
    <source>
        <dbReference type="EMBL" id="MBW0472342.1"/>
    </source>
</evidence>
<dbReference type="AlphaFoldDB" id="A0A9Q3BVR1"/>
<gene>
    <name evidence="2" type="ORF">O181_012057</name>
</gene>
<name>A0A9Q3BVR1_9BASI</name>
<reference evidence="2" key="1">
    <citation type="submission" date="2021-03" db="EMBL/GenBank/DDBJ databases">
        <title>Draft genome sequence of rust myrtle Austropuccinia psidii MF-1, a brazilian biotype.</title>
        <authorList>
            <person name="Quecine M.C."/>
            <person name="Pachon D.M.R."/>
            <person name="Bonatelli M.L."/>
            <person name="Correr F.H."/>
            <person name="Franceschini L.M."/>
            <person name="Leite T.F."/>
            <person name="Margarido G.R.A."/>
            <person name="Almeida C.A."/>
            <person name="Ferrarezi J.A."/>
            <person name="Labate C.A."/>
        </authorList>
    </citation>
    <scope>NUCLEOTIDE SEQUENCE</scope>
    <source>
        <strain evidence="2">MF-1</strain>
    </source>
</reference>
<keyword evidence="3" id="KW-1185">Reference proteome</keyword>
<dbReference type="Proteomes" id="UP000765509">
    <property type="component" value="Unassembled WGS sequence"/>
</dbReference>
<sequence length="129" mass="14041">MLIAVEYSALSSAFNSTLDSSSPHIKIESPKLFQPSSPTFSLDSELKFLGSIKSVDTSSGLDGLDSSPLNIPPPASSYEPNLDEVKELDSSSSIIQISIATPTSPQEFHSKTVQKRKPNYINRKYSLHP</sequence>
<organism evidence="2 3">
    <name type="scientific">Austropuccinia psidii MF-1</name>
    <dbReference type="NCBI Taxonomy" id="1389203"/>
    <lineage>
        <taxon>Eukaryota</taxon>
        <taxon>Fungi</taxon>
        <taxon>Dikarya</taxon>
        <taxon>Basidiomycota</taxon>
        <taxon>Pucciniomycotina</taxon>
        <taxon>Pucciniomycetes</taxon>
        <taxon>Pucciniales</taxon>
        <taxon>Sphaerophragmiaceae</taxon>
        <taxon>Austropuccinia</taxon>
    </lineage>
</organism>
<comment type="caution">
    <text evidence="2">The sequence shown here is derived from an EMBL/GenBank/DDBJ whole genome shotgun (WGS) entry which is preliminary data.</text>
</comment>
<dbReference type="EMBL" id="AVOT02003053">
    <property type="protein sequence ID" value="MBW0472342.1"/>
    <property type="molecule type" value="Genomic_DNA"/>
</dbReference>